<comment type="function">
    <text evidence="9">Part of the binding-protein-dependent transport system for D-xylose. Probably responsible for the translocation of the substrate across the membrane.</text>
</comment>
<keyword evidence="4" id="KW-0997">Cell inner membrane</keyword>
<evidence type="ECO:0000256" key="9">
    <source>
        <dbReference type="ARBA" id="ARBA00035611"/>
    </source>
</evidence>
<dbReference type="RefSeq" id="WP_301131698.1">
    <property type="nucleotide sequence ID" value="NZ_JAUHPW010000003.1"/>
</dbReference>
<comment type="caution">
    <text evidence="12">The sequence shown here is derived from an EMBL/GenBank/DDBJ whole genome shotgun (WGS) entry which is preliminary data.</text>
</comment>
<evidence type="ECO:0000256" key="6">
    <source>
        <dbReference type="ARBA" id="ARBA00022692"/>
    </source>
</evidence>
<feature type="transmembrane region" description="Helical" evidence="11">
    <location>
        <begin position="127"/>
        <end position="150"/>
    </location>
</feature>
<protein>
    <recommendedName>
        <fullName evidence="10">Xylose transport system permease protein XylH</fullName>
    </recommendedName>
</protein>
<evidence type="ECO:0000256" key="3">
    <source>
        <dbReference type="ARBA" id="ARBA00022475"/>
    </source>
</evidence>
<sequence length="425" mass="43342">MSTEIESEGPAIEVDKEAPSLLGKGAHGGVRDAMAAYLRRVRGGDMGPLPAVGGLVVLVVIFASANPLFLTERNIANLFTQAAPLVTLGMALVFVLLLGEIDLSAGVTFGVAMGVFVKLTQPGGMPWPLAVLVALGIGFVVGASIGFFVARIGVPSFVVSLGLFLGLQGVMLVIIGAGGTYRLIPAPIKAIQNRNLPPWAGWLMLGLILAVLLGVALVDRQRRAASGAPNPPVSIMAAKLGVIAVLGAGLVFYLNQNRGTAARTLEGIPIVVPVVLVILMIGTYVLDRTRFGRYIYAIGGNAEAARRAGVNVPLIKWSAFVVCSMLAVVAGFFFISRVGSADASTGREIVLSGVAAAVVGGVSLFGGRGRLVHAVIGATVIAVITNGLGLLGFSAGANLAVSGGVLVLAATVDALARKRSGAIGV</sequence>
<evidence type="ECO:0000256" key="2">
    <source>
        <dbReference type="ARBA" id="ARBA00022448"/>
    </source>
</evidence>
<evidence type="ECO:0000313" key="13">
    <source>
        <dbReference type="Proteomes" id="UP001172728"/>
    </source>
</evidence>
<evidence type="ECO:0000256" key="10">
    <source>
        <dbReference type="ARBA" id="ARBA00035686"/>
    </source>
</evidence>
<feature type="transmembrane region" description="Helical" evidence="11">
    <location>
        <begin position="349"/>
        <end position="367"/>
    </location>
</feature>
<dbReference type="Proteomes" id="UP001172728">
    <property type="component" value="Unassembled WGS sequence"/>
</dbReference>
<keyword evidence="5" id="KW-0762">Sugar transport</keyword>
<dbReference type="EMBL" id="JAUHPW010000003">
    <property type="protein sequence ID" value="MDN4475251.1"/>
    <property type="molecule type" value="Genomic_DNA"/>
</dbReference>
<feature type="transmembrane region" description="Helical" evidence="11">
    <location>
        <begin position="49"/>
        <end position="69"/>
    </location>
</feature>
<dbReference type="PANTHER" id="PTHR32196">
    <property type="entry name" value="ABC TRANSPORTER PERMEASE PROTEIN YPHD-RELATED-RELATED"/>
    <property type="match status" value="1"/>
</dbReference>
<accession>A0ABT8G7Z3</accession>
<feature type="transmembrane region" description="Helical" evidence="11">
    <location>
        <begin position="314"/>
        <end position="337"/>
    </location>
</feature>
<name>A0ABT8G7Z3_9MICO</name>
<comment type="subcellular location">
    <subcellularLocation>
        <location evidence="1">Cell membrane</location>
        <topology evidence="1">Multi-pass membrane protein</topology>
    </subcellularLocation>
</comment>
<feature type="transmembrane region" description="Helical" evidence="11">
    <location>
        <begin position="267"/>
        <end position="286"/>
    </location>
</feature>
<evidence type="ECO:0000256" key="8">
    <source>
        <dbReference type="ARBA" id="ARBA00023136"/>
    </source>
</evidence>
<evidence type="ECO:0000256" key="4">
    <source>
        <dbReference type="ARBA" id="ARBA00022519"/>
    </source>
</evidence>
<dbReference type="CDD" id="cd06579">
    <property type="entry name" value="TM_PBP1_transp_AraH_like"/>
    <property type="match status" value="1"/>
</dbReference>
<keyword evidence="2" id="KW-0813">Transport</keyword>
<keyword evidence="3" id="KW-1003">Cell membrane</keyword>
<keyword evidence="13" id="KW-1185">Reference proteome</keyword>
<feature type="transmembrane region" description="Helical" evidence="11">
    <location>
        <begin position="374"/>
        <end position="393"/>
    </location>
</feature>
<feature type="transmembrane region" description="Helical" evidence="11">
    <location>
        <begin position="157"/>
        <end position="179"/>
    </location>
</feature>
<dbReference type="PANTHER" id="PTHR32196:SF32">
    <property type="entry name" value="XYLOSE TRANSPORT SYSTEM PERMEASE PROTEIN XYLH"/>
    <property type="match status" value="1"/>
</dbReference>
<proteinExistence type="predicted"/>
<evidence type="ECO:0000313" key="12">
    <source>
        <dbReference type="EMBL" id="MDN4475251.1"/>
    </source>
</evidence>
<feature type="transmembrane region" description="Helical" evidence="11">
    <location>
        <begin position="238"/>
        <end position="255"/>
    </location>
</feature>
<organism evidence="12 13">
    <name type="scientific">Demequina litoralis</name>
    <dbReference type="NCBI Taxonomy" id="3051660"/>
    <lineage>
        <taxon>Bacteria</taxon>
        <taxon>Bacillati</taxon>
        <taxon>Actinomycetota</taxon>
        <taxon>Actinomycetes</taxon>
        <taxon>Micrococcales</taxon>
        <taxon>Demequinaceae</taxon>
        <taxon>Demequina</taxon>
    </lineage>
</organism>
<dbReference type="InterPro" id="IPR001851">
    <property type="entry name" value="ABC_transp_permease"/>
</dbReference>
<reference evidence="12" key="1">
    <citation type="submission" date="2023-06" db="EMBL/GenBank/DDBJ databases">
        <title>Sysu t00192.</title>
        <authorList>
            <person name="Gao L."/>
            <person name="Fang B.-Z."/>
            <person name="Li W.-J."/>
        </authorList>
    </citation>
    <scope>NUCLEOTIDE SEQUENCE</scope>
    <source>
        <strain evidence="12">SYSU T00192</strain>
    </source>
</reference>
<evidence type="ECO:0000256" key="5">
    <source>
        <dbReference type="ARBA" id="ARBA00022597"/>
    </source>
</evidence>
<feature type="transmembrane region" description="Helical" evidence="11">
    <location>
        <begin position="199"/>
        <end position="218"/>
    </location>
</feature>
<feature type="transmembrane region" description="Helical" evidence="11">
    <location>
        <begin position="399"/>
        <end position="416"/>
    </location>
</feature>
<dbReference type="Pfam" id="PF02653">
    <property type="entry name" value="BPD_transp_2"/>
    <property type="match status" value="1"/>
</dbReference>
<gene>
    <name evidence="12" type="ORF">QQX09_05180</name>
</gene>
<evidence type="ECO:0000256" key="7">
    <source>
        <dbReference type="ARBA" id="ARBA00022989"/>
    </source>
</evidence>
<keyword evidence="7 11" id="KW-1133">Transmembrane helix</keyword>
<evidence type="ECO:0000256" key="11">
    <source>
        <dbReference type="SAM" id="Phobius"/>
    </source>
</evidence>
<keyword evidence="6 11" id="KW-0812">Transmembrane</keyword>
<keyword evidence="8 11" id="KW-0472">Membrane</keyword>
<evidence type="ECO:0000256" key="1">
    <source>
        <dbReference type="ARBA" id="ARBA00004651"/>
    </source>
</evidence>